<evidence type="ECO:0000313" key="2">
    <source>
        <dbReference type="Proteomes" id="UP000247233"/>
    </source>
</evidence>
<gene>
    <name evidence="1" type="ORF">BO70DRAFT_417162</name>
</gene>
<dbReference type="GeneID" id="37069643"/>
<evidence type="ECO:0000313" key="1">
    <source>
        <dbReference type="EMBL" id="PWY68612.1"/>
    </source>
</evidence>
<protein>
    <submittedName>
        <fullName evidence="1">Uncharacterized protein</fullName>
    </submittedName>
</protein>
<keyword evidence="2" id="KW-1185">Reference proteome</keyword>
<dbReference type="Proteomes" id="UP000247233">
    <property type="component" value="Unassembled WGS sequence"/>
</dbReference>
<organism evidence="1 2">
    <name type="scientific">Aspergillus heteromorphus CBS 117.55</name>
    <dbReference type="NCBI Taxonomy" id="1448321"/>
    <lineage>
        <taxon>Eukaryota</taxon>
        <taxon>Fungi</taxon>
        <taxon>Dikarya</taxon>
        <taxon>Ascomycota</taxon>
        <taxon>Pezizomycotina</taxon>
        <taxon>Eurotiomycetes</taxon>
        <taxon>Eurotiomycetidae</taxon>
        <taxon>Eurotiales</taxon>
        <taxon>Aspergillaceae</taxon>
        <taxon>Aspergillus</taxon>
        <taxon>Aspergillus subgen. Circumdati</taxon>
    </lineage>
</organism>
<name>A0A317V703_9EURO</name>
<comment type="caution">
    <text evidence="1">The sequence shown here is derived from an EMBL/GenBank/DDBJ whole genome shotgun (WGS) entry which is preliminary data.</text>
</comment>
<reference evidence="1 2" key="1">
    <citation type="submission" date="2016-12" db="EMBL/GenBank/DDBJ databases">
        <title>The genomes of Aspergillus section Nigri reveals drivers in fungal speciation.</title>
        <authorList>
            <consortium name="DOE Joint Genome Institute"/>
            <person name="Vesth T.C."/>
            <person name="Nybo J."/>
            <person name="Theobald S."/>
            <person name="Brandl J."/>
            <person name="Frisvad J.C."/>
            <person name="Nielsen K.F."/>
            <person name="Lyhne E.K."/>
            <person name="Kogle M.E."/>
            <person name="Kuo A."/>
            <person name="Riley R."/>
            <person name="Clum A."/>
            <person name="Nolan M."/>
            <person name="Lipzen A."/>
            <person name="Salamov A."/>
            <person name="Henrissat B."/>
            <person name="Wiebenga A."/>
            <person name="De Vries R.P."/>
            <person name="Grigoriev I.V."/>
            <person name="Mortensen U.H."/>
            <person name="Andersen M.R."/>
            <person name="Baker S.E."/>
        </authorList>
    </citation>
    <scope>NUCLEOTIDE SEQUENCE [LARGE SCALE GENOMIC DNA]</scope>
    <source>
        <strain evidence="1 2">CBS 117.55</strain>
    </source>
</reference>
<proteinExistence type="predicted"/>
<dbReference type="RefSeq" id="XP_025395322.1">
    <property type="nucleotide sequence ID" value="XM_025547406.1"/>
</dbReference>
<dbReference type="STRING" id="1448321.A0A317V703"/>
<dbReference type="EMBL" id="MSFL01000035">
    <property type="protein sequence ID" value="PWY68612.1"/>
    <property type="molecule type" value="Genomic_DNA"/>
</dbReference>
<dbReference type="AlphaFoldDB" id="A0A317V703"/>
<accession>A0A317V703</accession>
<dbReference type="VEuPathDB" id="FungiDB:BO70DRAFT_417162"/>
<sequence length="128" mass="14602">MVVDSDLVEREQPPHLLVILSRISYLRVHDHFLFSHSYQRKSYSSRPCYTCMVIKDTASSFNVPDTYDMDGRICQLDATNGRSHAVVAAGPIHHGAFVDYLTNCGSICKNVDQNKKSLILQDQRHRYS</sequence>